<reference evidence="1 2" key="1">
    <citation type="journal article" date="2022" name="Nat. Plants">
        <title>Genomes of leafy and leafless Platanthera orchids illuminate the evolution of mycoheterotrophy.</title>
        <authorList>
            <person name="Li M.H."/>
            <person name="Liu K.W."/>
            <person name="Li Z."/>
            <person name="Lu H.C."/>
            <person name="Ye Q.L."/>
            <person name="Zhang D."/>
            <person name="Wang J.Y."/>
            <person name="Li Y.F."/>
            <person name="Zhong Z.M."/>
            <person name="Liu X."/>
            <person name="Yu X."/>
            <person name="Liu D.K."/>
            <person name="Tu X.D."/>
            <person name="Liu B."/>
            <person name="Hao Y."/>
            <person name="Liao X.Y."/>
            <person name="Jiang Y.T."/>
            <person name="Sun W.H."/>
            <person name="Chen J."/>
            <person name="Chen Y.Q."/>
            <person name="Ai Y."/>
            <person name="Zhai J.W."/>
            <person name="Wu S.S."/>
            <person name="Zhou Z."/>
            <person name="Hsiao Y.Y."/>
            <person name="Wu W.L."/>
            <person name="Chen Y.Y."/>
            <person name="Lin Y.F."/>
            <person name="Hsu J.L."/>
            <person name="Li C.Y."/>
            <person name="Wang Z.W."/>
            <person name="Zhao X."/>
            <person name="Zhong W.Y."/>
            <person name="Ma X.K."/>
            <person name="Ma L."/>
            <person name="Huang J."/>
            <person name="Chen G.Z."/>
            <person name="Huang M.Z."/>
            <person name="Huang L."/>
            <person name="Peng D.H."/>
            <person name="Luo Y.B."/>
            <person name="Zou S.Q."/>
            <person name="Chen S.P."/>
            <person name="Lan S."/>
            <person name="Tsai W.C."/>
            <person name="Van de Peer Y."/>
            <person name="Liu Z.J."/>
        </authorList>
    </citation>
    <scope>NUCLEOTIDE SEQUENCE [LARGE SCALE GENOMIC DNA]</scope>
    <source>
        <strain evidence="1">Lor288</strain>
    </source>
</reference>
<dbReference type="EMBL" id="JBBWWR010000008">
    <property type="protein sequence ID" value="KAK8962996.1"/>
    <property type="molecule type" value="Genomic_DNA"/>
</dbReference>
<dbReference type="Proteomes" id="UP001412067">
    <property type="component" value="Unassembled WGS sequence"/>
</dbReference>
<sequence>MQNEMIKEESVIDILEINKLRQQLLFLTYLWDQRLMFVSGSDISNHEVFRVFMPGNKYKISAPKRFVDFNIAHKLFRGSVNLNSIKNESAMGTTNLLDHKEVYFESTSYTNPCYQLRDTGIYSMDNKKCANLSPVCLASSNKLDLESDFVCHRVLSDTLCQSIEDFTGTLDEKWTTPDNSDEPV</sequence>
<keyword evidence="2" id="KW-1185">Reference proteome</keyword>
<proteinExistence type="predicted"/>
<protein>
    <submittedName>
        <fullName evidence="1">Uncharacterized protein</fullName>
    </submittedName>
</protein>
<evidence type="ECO:0000313" key="2">
    <source>
        <dbReference type="Proteomes" id="UP001412067"/>
    </source>
</evidence>
<evidence type="ECO:0000313" key="1">
    <source>
        <dbReference type="EMBL" id="KAK8962996.1"/>
    </source>
</evidence>
<name>A0ABR2MG60_9ASPA</name>
<gene>
    <name evidence="1" type="ORF">KSP40_PGU022262</name>
</gene>
<comment type="caution">
    <text evidence="1">The sequence shown here is derived from an EMBL/GenBank/DDBJ whole genome shotgun (WGS) entry which is preliminary data.</text>
</comment>
<accession>A0ABR2MG60</accession>
<organism evidence="1 2">
    <name type="scientific">Platanthera guangdongensis</name>
    <dbReference type="NCBI Taxonomy" id="2320717"/>
    <lineage>
        <taxon>Eukaryota</taxon>
        <taxon>Viridiplantae</taxon>
        <taxon>Streptophyta</taxon>
        <taxon>Embryophyta</taxon>
        <taxon>Tracheophyta</taxon>
        <taxon>Spermatophyta</taxon>
        <taxon>Magnoliopsida</taxon>
        <taxon>Liliopsida</taxon>
        <taxon>Asparagales</taxon>
        <taxon>Orchidaceae</taxon>
        <taxon>Orchidoideae</taxon>
        <taxon>Orchideae</taxon>
        <taxon>Orchidinae</taxon>
        <taxon>Platanthera</taxon>
    </lineage>
</organism>